<dbReference type="OrthoDB" id="5383703at2759"/>
<feature type="region of interest" description="Disordered" evidence="1">
    <location>
        <begin position="292"/>
        <end position="323"/>
    </location>
</feature>
<feature type="compositionally biased region" description="Basic and acidic residues" evidence="1">
    <location>
        <begin position="436"/>
        <end position="462"/>
    </location>
</feature>
<dbReference type="InterPro" id="IPR021589">
    <property type="entry name" value="Cut12"/>
</dbReference>
<feature type="compositionally biased region" description="Polar residues" evidence="1">
    <location>
        <begin position="470"/>
        <end position="480"/>
    </location>
</feature>
<feature type="compositionally biased region" description="Basic and acidic residues" evidence="1">
    <location>
        <begin position="666"/>
        <end position="675"/>
    </location>
</feature>
<evidence type="ECO:0000259" key="2">
    <source>
        <dbReference type="Pfam" id="PF11500"/>
    </source>
</evidence>
<sequence>MLGWMLKRGETAANAPDEDNTLADIPDTPAPVFAARAFKSAIFGAQPREAPRSRQPRIAAAPEGSQTPPAKPQGILLTPGTGANRQKRVSFGRDVKNTQGSTEPKAHETKRTRLNEALEKARQKKVAATNKRTTTAAASDPPAPSSQTNVPDDDDWEEEGNSSADEENLCHHDITLDLNEPHSSSGRYWKEEFEKYHQEAKAELAKLLKYKQLAKSYAQQKDAEAVELAEKLRDEQAKVISMEQLIAENASEIVSKHTNAEEASAEMVQKLSKETALAGQYRERVQELEDQLEDFLQDKEDDNGEKARRRKQVGLSPRAQKTLLETQRELQKARLQAKETNSLREQVLSLKEQLKAAEKRASKAETESRDKESESTRTKDLRDQLRELKAENREKDRELAKLKAEFEQYRQDTQHHDDDSKAVLERAHAKIAELKKELRAAKSANSDHGKAQTKALTEKDSAPNHAVASATDTLHTTATSRRNHRTLDKRPTSGSPRKASAESQRTLRDQFHEDGDDVAEPKMSGALGERPDLERPKWQPFVPRSPRNRGYLGEDVAKRLEHGGVTPTAVRTSSNMDADLSALANATSRAGRDTRQDEVTETLDLKSRMVQLDHPELQRHKSAKLDPKATEDAGKSKLPPDRRAAAMAKIEQRRAEKLRARARMGGNDKENVVPS</sequence>
<dbReference type="AlphaFoldDB" id="A0A9P9Y7J4"/>
<feature type="region of interest" description="Disordered" evidence="1">
    <location>
        <begin position="1"/>
        <end position="28"/>
    </location>
</feature>
<feature type="region of interest" description="Disordered" evidence="1">
    <location>
        <begin position="353"/>
        <end position="399"/>
    </location>
</feature>
<name>A0A9P9Y7J4_9HYPO</name>
<organism evidence="3 4">
    <name type="scientific">Emericellopsis cladophorae</name>
    <dbReference type="NCBI Taxonomy" id="2686198"/>
    <lineage>
        <taxon>Eukaryota</taxon>
        <taxon>Fungi</taxon>
        <taxon>Dikarya</taxon>
        <taxon>Ascomycota</taxon>
        <taxon>Pezizomycotina</taxon>
        <taxon>Sordariomycetes</taxon>
        <taxon>Hypocreomycetidae</taxon>
        <taxon>Hypocreales</taxon>
        <taxon>Bionectriaceae</taxon>
        <taxon>Emericellopsis</taxon>
    </lineage>
</organism>
<dbReference type="RefSeq" id="XP_051365939.1">
    <property type="nucleotide sequence ID" value="XM_051502782.1"/>
</dbReference>
<feature type="compositionally biased region" description="Acidic residues" evidence="1">
    <location>
        <begin position="151"/>
        <end position="167"/>
    </location>
</feature>
<protein>
    <recommendedName>
        <fullName evidence="2">Spindle pole body-associated protein cut12 domain-containing protein</fullName>
    </recommendedName>
</protein>
<comment type="caution">
    <text evidence="3">The sequence shown here is derived from an EMBL/GenBank/DDBJ whole genome shotgun (WGS) entry which is preliminary data.</text>
</comment>
<feature type="compositionally biased region" description="Acidic residues" evidence="1">
    <location>
        <begin position="292"/>
        <end position="303"/>
    </location>
</feature>
<dbReference type="EMBL" id="JAGIXG020000003">
    <property type="protein sequence ID" value="KAI6785083.1"/>
    <property type="molecule type" value="Genomic_DNA"/>
</dbReference>
<feature type="compositionally biased region" description="Basic and acidic residues" evidence="1">
    <location>
        <begin position="104"/>
        <end position="121"/>
    </location>
</feature>
<gene>
    <name evidence="3" type="ORF">J7T54_008177</name>
</gene>
<feature type="region of interest" description="Disordered" evidence="1">
    <location>
        <begin position="436"/>
        <end position="675"/>
    </location>
</feature>
<dbReference type="Proteomes" id="UP001055219">
    <property type="component" value="Unassembled WGS sequence"/>
</dbReference>
<accession>A0A9P9Y7J4</accession>
<feature type="region of interest" description="Disordered" evidence="1">
    <location>
        <begin position="43"/>
        <end position="183"/>
    </location>
</feature>
<dbReference type="GeneID" id="75834649"/>
<evidence type="ECO:0000256" key="1">
    <source>
        <dbReference type="SAM" id="MobiDB-lite"/>
    </source>
</evidence>
<keyword evidence="4" id="KW-1185">Reference proteome</keyword>
<proteinExistence type="predicted"/>
<evidence type="ECO:0000313" key="4">
    <source>
        <dbReference type="Proteomes" id="UP001055219"/>
    </source>
</evidence>
<feature type="compositionally biased region" description="Basic and acidic residues" evidence="1">
    <location>
        <begin position="590"/>
        <end position="659"/>
    </location>
</feature>
<dbReference type="Pfam" id="PF11500">
    <property type="entry name" value="Cut12"/>
    <property type="match status" value="1"/>
</dbReference>
<evidence type="ECO:0000313" key="3">
    <source>
        <dbReference type="EMBL" id="KAI6785083.1"/>
    </source>
</evidence>
<reference evidence="3" key="2">
    <citation type="submission" date="2022-07" db="EMBL/GenBank/DDBJ databases">
        <authorList>
            <person name="Goncalves M.F.M."/>
            <person name="Hilario S."/>
            <person name="Van De Peer Y."/>
            <person name="Esteves A.C."/>
            <person name="Alves A."/>
        </authorList>
    </citation>
    <scope>NUCLEOTIDE SEQUENCE</scope>
    <source>
        <strain evidence="3">MUM 19.33</strain>
    </source>
</reference>
<reference evidence="3" key="1">
    <citation type="journal article" date="2021" name="J Fungi (Basel)">
        <title>Genomic and Metabolomic Analyses of the Marine Fungus Emericellopsis cladophorae: Insights into Saltwater Adaptability Mechanisms and Its Biosynthetic Potential.</title>
        <authorList>
            <person name="Goncalves M.F.M."/>
            <person name="Hilario S."/>
            <person name="Van de Peer Y."/>
            <person name="Esteves A.C."/>
            <person name="Alves A."/>
        </authorList>
    </citation>
    <scope>NUCLEOTIDE SEQUENCE</scope>
    <source>
        <strain evidence="3">MUM 19.33</strain>
    </source>
</reference>
<feature type="compositionally biased region" description="Low complexity" evidence="1">
    <location>
        <begin position="126"/>
        <end position="140"/>
    </location>
</feature>
<feature type="domain" description="Spindle pole body-associated protein cut12" evidence="2">
    <location>
        <begin position="109"/>
        <end position="262"/>
    </location>
</feature>